<reference evidence="1" key="1">
    <citation type="submission" date="2022-02" db="EMBL/GenBank/DDBJ databases">
        <title>Plant Genome Project.</title>
        <authorList>
            <person name="Zhang R.-G."/>
        </authorList>
    </citation>
    <scope>NUCLEOTIDE SEQUENCE</scope>
    <source>
        <strain evidence="1">AT1</strain>
    </source>
</reference>
<accession>A0ACC0PBK7</accession>
<organism evidence="1 2">
    <name type="scientific">Rhododendron molle</name>
    <name type="common">Chinese azalea</name>
    <name type="synonym">Azalea mollis</name>
    <dbReference type="NCBI Taxonomy" id="49168"/>
    <lineage>
        <taxon>Eukaryota</taxon>
        <taxon>Viridiplantae</taxon>
        <taxon>Streptophyta</taxon>
        <taxon>Embryophyta</taxon>
        <taxon>Tracheophyta</taxon>
        <taxon>Spermatophyta</taxon>
        <taxon>Magnoliopsida</taxon>
        <taxon>eudicotyledons</taxon>
        <taxon>Gunneridae</taxon>
        <taxon>Pentapetalae</taxon>
        <taxon>asterids</taxon>
        <taxon>Ericales</taxon>
        <taxon>Ericaceae</taxon>
        <taxon>Ericoideae</taxon>
        <taxon>Rhodoreae</taxon>
        <taxon>Rhododendron</taxon>
    </lineage>
</organism>
<gene>
    <name evidence="1" type="ORF">RHMOL_Rhmol03G0043200</name>
</gene>
<comment type="caution">
    <text evidence="1">The sequence shown here is derived from an EMBL/GenBank/DDBJ whole genome shotgun (WGS) entry which is preliminary data.</text>
</comment>
<evidence type="ECO:0000313" key="1">
    <source>
        <dbReference type="EMBL" id="KAI8562534.1"/>
    </source>
</evidence>
<evidence type="ECO:0000313" key="2">
    <source>
        <dbReference type="Proteomes" id="UP001062846"/>
    </source>
</evidence>
<name>A0ACC0PBK7_RHOML</name>
<proteinExistence type="predicted"/>
<sequence length="125" mass="13314">MTSQLEPWAQLEDKVVMVTGASSGIGREFCLDLAKSGCRIIAAARRLDMLESLCDEINRQPPDPVGSAQSRLAPRAAAVVLDVSADGPAIEAAVRRAWEAFGTVDALVNNAGIAGNFLWFQSEVN</sequence>
<keyword evidence="2" id="KW-1185">Reference proteome</keyword>
<dbReference type="EMBL" id="CM046390">
    <property type="protein sequence ID" value="KAI8562534.1"/>
    <property type="molecule type" value="Genomic_DNA"/>
</dbReference>
<dbReference type="Proteomes" id="UP001062846">
    <property type="component" value="Chromosome 3"/>
</dbReference>
<protein>
    <submittedName>
        <fullName evidence="1">Uncharacterized protein</fullName>
    </submittedName>
</protein>